<dbReference type="Proteomes" id="UP000030755">
    <property type="component" value="Unassembled WGS sequence"/>
</dbReference>
<proteinExistence type="predicted"/>
<dbReference type="HOGENOM" id="CLU_1801152_0_0_1"/>
<dbReference type="AlphaFoldDB" id="A0A075AMP4"/>
<dbReference type="STRING" id="988480.A0A075AMP4"/>
<protein>
    <submittedName>
        <fullName evidence="1">Uncharacterized protein</fullName>
    </submittedName>
</protein>
<sequence length="144" mass="16284">DPNRPQECLGKQFLKIQSATSLRDVDPAVDLTTVGQKDVRAILDRLDILTQRIDGLSQDLMNRERLVEARYVNSSIFIAEGRLEPVPNLQGAIPQPFPETLGAFWNSSLRAVNTLINFYGLEERGTLVDKRLRVARHCRINATR</sequence>
<keyword evidence="2" id="KW-1185">Reference proteome</keyword>
<feature type="non-terminal residue" evidence="1">
    <location>
        <position position="1"/>
    </location>
</feature>
<name>A0A075AMP4_ROZAC</name>
<dbReference type="EMBL" id="KE561333">
    <property type="protein sequence ID" value="EPZ30949.1"/>
    <property type="molecule type" value="Genomic_DNA"/>
</dbReference>
<reference evidence="1 2" key="1">
    <citation type="journal article" date="2013" name="Curr. Biol.">
        <title>Shared signatures of parasitism and phylogenomics unite Cryptomycota and microsporidia.</title>
        <authorList>
            <person name="James T.Y."/>
            <person name="Pelin A."/>
            <person name="Bonen L."/>
            <person name="Ahrendt S."/>
            <person name="Sain D."/>
            <person name="Corradi N."/>
            <person name="Stajich J.E."/>
        </authorList>
    </citation>
    <scope>NUCLEOTIDE SEQUENCE [LARGE SCALE GENOMIC DNA]</scope>
    <source>
        <strain evidence="1 2">CSF55</strain>
    </source>
</reference>
<evidence type="ECO:0000313" key="2">
    <source>
        <dbReference type="Proteomes" id="UP000030755"/>
    </source>
</evidence>
<organism evidence="1 2">
    <name type="scientific">Rozella allomycis (strain CSF55)</name>
    <dbReference type="NCBI Taxonomy" id="988480"/>
    <lineage>
        <taxon>Eukaryota</taxon>
        <taxon>Fungi</taxon>
        <taxon>Fungi incertae sedis</taxon>
        <taxon>Cryptomycota</taxon>
        <taxon>Cryptomycota incertae sedis</taxon>
        <taxon>Rozella</taxon>
    </lineage>
</organism>
<gene>
    <name evidence="1" type="ORF">O9G_006250</name>
</gene>
<accession>A0A075AMP4</accession>
<evidence type="ECO:0000313" key="1">
    <source>
        <dbReference type="EMBL" id="EPZ30949.1"/>
    </source>
</evidence>